<protein>
    <submittedName>
        <fullName evidence="1">Uncharacterized protein</fullName>
    </submittedName>
</protein>
<dbReference type="EMBL" id="AVOT02051958">
    <property type="protein sequence ID" value="MBW0546923.1"/>
    <property type="molecule type" value="Genomic_DNA"/>
</dbReference>
<sequence>MGNGLRNHEGWWKVSELPQGPIVGMRGGGSWVLGGNGREIRGRSGGEGGSDRCIVDDDYGAGSSRTRWRWSIEGWGKVDRSKEREVVTYQKVPLWIVSEPPQVLAHKSERPQVVQRMDLGQE</sequence>
<evidence type="ECO:0000313" key="1">
    <source>
        <dbReference type="EMBL" id="MBW0546923.1"/>
    </source>
</evidence>
<proteinExistence type="predicted"/>
<gene>
    <name evidence="1" type="ORF">O181_086638</name>
</gene>
<evidence type="ECO:0000313" key="2">
    <source>
        <dbReference type="Proteomes" id="UP000765509"/>
    </source>
</evidence>
<dbReference type="AlphaFoldDB" id="A0A9Q3IMC9"/>
<dbReference type="Proteomes" id="UP000765509">
    <property type="component" value="Unassembled WGS sequence"/>
</dbReference>
<keyword evidence="2" id="KW-1185">Reference proteome</keyword>
<name>A0A9Q3IMC9_9BASI</name>
<comment type="caution">
    <text evidence="1">The sequence shown here is derived from an EMBL/GenBank/DDBJ whole genome shotgun (WGS) entry which is preliminary data.</text>
</comment>
<reference evidence="1" key="1">
    <citation type="submission" date="2021-03" db="EMBL/GenBank/DDBJ databases">
        <title>Draft genome sequence of rust myrtle Austropuccinia psidii MF-1, a brazilian biotype.</title>
        <authorList>
            <person name="Quecine M.C."/>
            <person name="Pachon D.M.R."/>
            <person name="Bonatelli M.L."/>
            <person name="Correr F.H."/>
            <person name="Franceschini L.M."/>
            <person name="Leite T.F."/>
            <person name="Margarido G.R.A."/>
            <person name="Almeida C.A."/>
            <person name="Ferrarezi J.A."/>
            <person name="Labate C.A."/>
        </authorList>
    </citation>
    <scope>NUCLEOTIDE SEQUENCE</scope>
    <source>
        <strain evidence="1">MF-1</strain>
    </source>
</reference>
<organism evidence="1 2">
    <name type="scientific">Austropuccinia psidii MF-1</name>
    <dbReference type="NCBI Taxonomy" id="1389203"/>
    <lineage>
        <taxon>Eukaryota</taxon>
        <taxon>Fungi</taxon>
        <taxon>Dikarya</taxon>
        <taxon>Basidiomycota</taxon>
        <taxon>Pucciniomycotina</taxon>
        <taxon>Pucciniomycetes</taxon>
        <taxon>Pucciniales</taxon>
        <taxon>Sphaerophragmiaceae</taxon>
        <taxon>Austropuccinia</taxon>
    </lineage>
</organism>
<accession>A0A9Q3IMC9</accession>